<dbReference type="Gene3D" id="2.40.50.960">
    <property type="match status" value="1"/>
</dbReference>
<reference evidence="8 9" key="1">
    <citation type="journal article" date="2007" name="Science">
        <title>Sea anemone genome reveals ancestral eumetazoan gene repertoire and genomic organization.</title>
        <authorList>
            <person name="Putnam N.H."/>
            <person name="Srivastava M."/>
            <person name="Hellsten U."/>
            <person name="Dirks B."/>
            <person name="Chapman J."/>
            <person name="Salamov A."/>
            <person name="Terry A."/>
            <person name="Shapiro H."/>
            <person name="Lindquist E."/>
            <person name="Kapitonov V.V."/>
            <person name="Jurka J."/>
            <person name="Genikhovich G."/>
            <person name="Grigoriev I.V."/>
            <person name="Lucas S.M."/>
            <person name="Steele R.E."/>
            <person name="Finnerty J.R."/>
            <person name="Technau U."/>
            <person name="Martindale M.Q."/>
            <person name="Rokhsar D.S."/>
        </authorList>
    </citation>
    <scope>NUCLEOTIDE SEQUENCE [LARGE SCALE GENOMIC DNA]</scope>
    <source>
        <strain evidence="9">CH2 X CH6</strain>
    </source>
</reference>
<feature type="compositionally biased region" description="Polar residues" evidence="6">
    <location>
        <begin position="399"/>
        <end position="412"/>
    </location>
</feature>
<dbReference type="GO" id="GO:0042162">
    <property type="term" value="F:telomeric DNA binding"/>
    <property type="evidence" value="ECO:0007669"/>
    <property type="project" value="InterPro"/>
</dbReference>
<evidence type="ECO:0000313" key="8">
    <source>
        <dbReference type="EMBL" id="EDO46017.1"/>
    </source>
</evidence>
<feature type="compositionally biased region" description="Polar residues" evidence="6">
    <location>
        <begin position="751"/>
        <end position="768"/>
    </location>
</feature>
<evidence type="ECO:0000259" key="7">
    <source>
        <dbReference type="Pfam" id="PF10341"/>
    </source>
</evidence>
<dbReference type="InterPro" id="IPR019437">
    <property type="entry name" value="TPP1/Est3"/>
</dbReference>
<dbReference type="GO" id="GO:0007004">
    <property type="term" value="P:telomere maintenance via telomerase"/>
    <property type="evidence" value="ECO:0007669"/>
    <property type="project" value="InterPro"/>
</dbReference>
<feature type="region of interest" description="Disordered" evidence="6">
    <location>
        <begin position="717"/>
        <end position="813"/>
    </location>
</feature>
<feature type="region of interest" description="Disordered" evidence="6">
    <location>
        <begin position="1225"/>
        <end position="1258"/>
    </location>
</feature>
<feature type="compositionally biased region" description="Basic and acidic residues" evidence="6">
    <location>
        <begin position="771"/>
        <end position="780"/>
    </location>
</feature>
<feature type="region of interest" description="Disordered" evidence="6">
    <location>
        <begin position="936"/>
        <end position="959"/>
    </location>
</feature>
<evidence type="ECO:0000256" key="5">
    <source>
        <dbReference type="ARBA" id="ARBA00023242"/>
    </source>
</evidence>
<keyword evidence="5" id="KW-0539">Nucleus</keyword>
<evidence type="ECO:0000313" key="9">
    <source>
        <dbReference type="Proteomes" id="UP000001593"/>
    </source>
</evidence>
<evidence type="ECO:0000256" key="1">
    <source>
        <dbReference type="ARBA" id="ARBA00004123"/>
    </source>
</evidence>
<evidence type="ECO:0000256" key="6">
    <source>
        <dbReference type="SAM" id="MobiDB-lite"/>
    </source>
</evidence>
<dbReference type="Pfam" id="PF10341">
    <property type="entry name" value="TPP1"/>
    <property type="match status" value="1"/>
</dbReference>
<feature type="compositionally biased region" description="Low complexity" evidence="6">
    <location>
        <begin position="1117"/>
        <end position="1132"/>
    </location>
</feature>
<accession>A7RRJ8</accession>
<dbReference type="EMBL" id="DS469531">
    <property type="protein sequence ID" value="EDO46017.1"/>
    <property type="molecule type" value="Genomic_DNA"/>
</dbReference>
<feature type="region of interest" description="Disordered" evidence="6">
    <location>
        <begin position="1301"/>
        <end position="1325"/>
    </location>
</feature>
<keyword evidence="9" id="KW-1185">Reference proteome</keyword>
<protein>
    <recommendedName>
        <fullName evidence="7">Shelterin complex subunit TPP1/Est3 domain-containing protein</fullName>
    </recommendedName>
</protein>
<feature type="domain" description="Shelterin complex subunit TPP1/Est3" evidence="7">
    <location>
        <begin position="94"/>
        <end position="201"/>
    </location>
</feature>
<gene>
    <name evidence="8" type="ORF">NEMVEDRAFT_v1g201064</name>
</gene>
<evidence type="ECO:0000256" key="3">
    <source>
        <dbReference type="ARBA" id="ARBA00022454"/>
    </source>
</evidence>
<feature type="compositionally biased region" description="Polar residues" evidence="6">
    <location>
        <begin position="717"/>
        <end position="742"/>
    </location>
</feature>
<dbReference type="HOGENOM" id="CLU_257202_0_0_1"/>
<comment type="subcellular location">
    <subcellularLocation>
        <location evidence="2">Chromosome</location>
        <location evidence="2">Telomere</location>
    </subcellularLocation>
    <subcellularLocation>
        <location evidence="1">Nucleus</location>
    </subcellularLocation>
</comment>
<sequence length="1358" mass="149905">MATVCKLYLSSFKCRIQFKLHRQEHEKRDGIPVDVVKELDPRNLVPRFPTNFVFKFLGKVFNNLGQTLFLFVLLYQNKVRQRNKALQLKKKVLPQSTVYSQNAALLSDNKFMIKAIFTQAAINDYQCAEPSPSVYFSDLMRGGIVTIQEYSIQPWHDNIKDTWEHAVLVEQFTYLPGTNSIITNQDELIRVSNYSPFKAQLKKLWRHERLLKLLDLQRSDGAPVESLFSLIKGQHKFVFISEEEQMKLDQIPEFKDGYIPPPSLDASSPGHSWTSSGSVRQNLLSQFQPESRLLGRCDGTADDADAVDAEPCMEKQHSKDSDEALANIPLHEIEPRVDGAKGVEKTLEKTEEPAKIPGVTSLSKQPSKKQNLDIEGRQASMDDQVAPRSEDEQAGNFPSLDNQAVCPSQEPRQSIRRPEGIADSVNIEAICSGQGALSSLHSVQENNATSTDKTVTSKNTAVEKKRKTLTTQTDKSCKFLKNANGEKSSCTENVSANEVLTTQKVKEIASEQTGLCKQSNKEDHRVAGLEVLSTTINSHSSLRTRASGACQAEKQSEESHVSSGRSSGQKSNESISILRDVSVAELTQFSPKVTSTARDSEKVDSSPEDNTAEDGPSIAVVGHSLVDARQAVERYDVSGSSTNEIGRFKTPYSLPCLYNPAEKRRVNFNLNLIEDADLSIVESSQGLDELSQQLPITSMVNNFVNWAKESYKKLASSKGSQRGISSQIINSANRDTGGQVNCENCDMKETAQGSNDDPDNSYSTSQTKRSNKIERVRSQDSPENNLYQEDQNRPNPDISPCLLSDSSVESPNINEHSKLASNLSTPSRSSCSKLIRSQASLSAMEVCNSSDIGSTPTILSDKSPVQQDCSSIRRDCSRLKEKVNELLDATNKLPPVFRRKHFFESDISNAELADVIIAGKTPPILLKDLAKDRESEVTTKASTPILEKGGSSEEDGGSNARLDVLIGEKTSLASDLTEDQESDVALLRDFDVPGLCLDDASVNSQEFLDDICTADKYNDATPDDVLNALQMLESSMNMSRAQGCSIIEVNSPVDSSMNICTAQRCSENEEINPLAQENSIVKEDTPAHSMRSAQKCGIIEENAPVFCGDSISESQPSTAASSHPSGLSSSGSIPCGQQQCEDEDRSHLYLEMRAEQSLLRALMSQESDNFADSETLNHAISNMVAQTPRTSPSNEKVETKDNIDVTTSSTCSDILANQHVLAEDDISELPQAGSKRKRTCLNDDEEHAPKRTAVARERSPEHDIALFYGTASRTAQGHPSRDDLIPYYGDSDGSISEIEKPRTSRVSRTCSKTSTGKKRRRSKSEVAMEKVWLERVFDWVDTLPANDQRGRDFNWFAD</sequence>
<feature type="region of interest" description="Disordered" evidence="6">
    <location>
        <begin position="346"/>
        <end position="419"/>
    </location>
</feature>
<keyword evidence="3" id="KW-0158">Chromosome</keyword>
<dbReference type="InParanoid" id="A7RRJ8"/>
<feature type="region of interest" description="Disordered" evidence="6">
    <location>
        <begin position="592"/>
        <end position="619"/>
    </location>
</feature>
<keyword evidence="4" id="KW-0779">Telomere</keyword>
<organism evidence="8 9">
    <name type="scientific">Nematostella vectensis</name>
    <name type="common">Starlet sea anemone</name>
    <dbReference type="NCBI Taxonomy" id="45351"/>
    <lineage>
        <taxon>Eukaryota</taxon>
        <taxon>Metazoa</taxon>
        <taxon>Cnidaria</taxon>
        <taxon>Anthozoa</taxon>
        <taxon>Hexacorallia</taxon>
        <taxon>Actiniaria</taxon>
        <taxon>Edwardsiidae</taxon>
        <taxon>Nematostella</taxon>
    </lineage>
</organism>
<feature type="region of interest" description="Disordered" evidence="6">
    <location>
        <begin position="540"/>
        <end position="574"/>
    </location>
</feature>
<feature type="compositionally biased region" description="Low complexity" evidence="6">
    <location>
        <begin position="561"/>
        <end position="574"/>
    </location>
</feature>
<dbReference type="Proteomes" id="UP000001593">
    <property type="component" value="Unassembled WGS sequence"/>
</dbReference>
<dbReference type="GO" id="GO:0000781">
    <property type="term" value="C:chromosome, telomeric region"/>
    <property type="evidence" value="ECO:0007669"/>
    <property type="project" value="UniProtKB-SubCell"/>
</dbReference>
<feature type="compositionally biased region" description="Polar residues" evidence="6">
    <location>
        <begin position="360"/>
        <end position="369"/>
    </location>
</feature>
<evidence type="ECO:0000256" key="4">
    <source>
        <dbReference type="ARBA" id="ARBA00022895"/>
    </source>
</evidence>
<evidence type="ECO:0000256" key="2">
    <source>
        <dbReference type="ARBA" id="ARBA00004574"/>
    </source>
</evidence>
<dbReference type="GO" id="GO:0005697">
    <property type="term" value="C:telomerase holoenzyme complex"/>
    <property type="evidence" value="ECO:0007669"/>
    <property type="project" value="InterPro"/>
</dbReference>
<feature type="region of interest" description="Disordered" evidence="6">
    <location>
        <begin position="1108"/>
        <end position="1142"/>
    </location>
</feature>
<feature type="compositionally biased region" description="Polar residues" evidence="6">
    <location>
        <begin position="804"/>
        <end position="813"/>
    </location>
</feature>
<proteinExistence type="predicted"/>
<name>A7RRJ8_NEMVE</name>